<dbReference type="InterPro" id="IPR001810">
    <property type="entry name" value="F-box_dom"/>
</dbReference>
<dbReference type="PANTHER" id="PTHR24173:SF74">
    <property type="entry name" value="ANKYRIN REPEAT DOMAIN-CONTAINING PROTEIN 16"/>
    <property type="match status" value="1"/>
</dbReference>
<evidence type="ECO:0000313" key="6">
    <source>
        <dbReference type="Proteomes" id="UP000325579"/>
    </source>
</evidence>
<evidence type="ECO:0000256" key="2">
    <source>
        <dbReference type="ARBA" id="ARBA00023043"/>
    </source>
</evidence>
<dbReference type="InterPro" id="IPR036770">
    <property type="entry name" value="Ankyrin_rpt-contain_sf"/>
</dbReference>
<proteinExistence type="predicted"/>
<dbReference type="PROSITE" id="PS50088">
    <property type="entry name" value="ANK_REPEAT"/>
    <property type="match status" value="1"/>
</dbReference>
<dbReference type="OrthoDB" id="544051at2759"/>
<dbReference type="PROSITE" id="PS50181">
    <property type="entry name" value="FBOX"/>
    <property type="match status" value="1"/>
</dbReference>
<evidence type="ECO:0000313" key="5">
    <source>
        <dbReference type="EMBL" id="KAE8397089.1"/>
    </source>
</evidence>
<protein>
    <recommendedName>
        <fullName evidence="4">F-box domain-containing protein</fullName>
    </recommendedName>
</protein>
<dbReference type="SMART" id="SM00248">
    <property type="entry name" value="ANK"/>
    <property type="match status" value="3"/>
</dbReference>
<evidence type="ECO:0000256" key="1">
    <source>
        <dbReference type="ARBA" id="ARBA00022737"/>
    </source>
</evidence>
<dbReference type="PROSITE" id="PS50297">
    <property type="entry name" value="ANK_REP_REGION"/>
    <property type="match status" value="1"/>
</dbReference>
<organism evidence="5 6">
    <name type="scientific">Aspergillus pseudonomiae</name>
    <dbReference type="NCBI Taxonomy" id="1506151"/>
    <lineage>
        <taxon>Eukaryota</taxon>
        <taxon>Fungi</taxon>
        <taxon>Dikarya</taxon>
        <taxon>Ascomycota</taxon>
        <taxon>Pezizomycotina</taxon>
        <taxon>Eurotiomycetes</taxon>
        <taxon>Eurotiomycetidae</taxon>
        <taxon>Eurotiales</taxon>
        <taxon>Aspergillaceae</taxon>
        <taxon>Aspergillus</taxon>
        <taxon>Aspergillus subgen. Circumdati</taxon>
    </lineage>
</organism>
<dbReference type="PANTHER" id="PTHR24173">
    <property type="entry name" value="ANKYRIN REPEAT CONTAINING"/>
    <property type="match status" value="1"/>
</dbReference>
<dbReference type="Gene3D" id="1.25.40.20">
    <property type="entry name" value="Ankyrin repeat-containing domain"/>
    <property type="match status" value="2"/>
</dbReference>
<evidence type="ECO:0000259" key="4">
    <source>
        <dbReference type="PROSITE" id="PS50181"/>
    </source>
</evidence>
<keyword evidence="6" id="KW-1185">Reference proteome</keyword>
<dbReference type="RefSeq" id="XP_031934408.1">
    <property type="nucleotide sequence ID" value="XM_032083937.1"/>
</dbReference>
<dbReference type="EMBL" id="ML736922">
    <property type="protein sequence ID" value="KAE8397089.1"/>
    <property type="molecule type" value="Genomic_DNA"/>
</dbReference>
<keyword evidence="2 3" id="KW-0040">ANK repeat</keyword>
<dbReference type="SUPFAM" id="SSF81383">
    <property type="entry name" value="F-box domain"/>
    <property type="match status" value="1"/>
</dbReference>
<dbReference type="InterPro" id="IPR002110">
    <property type="entry name" value="Ankyrin_rpt"/>
</dbReference>
<name>A0A5N7CT14_9EURO</name>
<gene>
    <name evidence="5" type="ORF">BDV37DRAFT_266651</name>
</gene>
<dbReference type="AlphaFoldDB" id="A0A5N7CT14"/>
<feature type="repeat" description="ANK" evidence="3">
    <location>
        <begin position="241"/>
        <end position="273"/>
    </location>
</feature>
<feature type="domain" description="F-box" evidence="4">
    <location>
        <begin position="1"/>
        <end position="53"/>
    </location>
</feature>
<dbReference type="Proteomes" id="UP000325579">
    <property type="component" value="Unassembled WGS sequence"/>
</dbReference>
<evidence type="ECO:0000256" key="3">
    <source>
        <dbReference type="PROSITE-ProRule" id="PRU00023"/>
    </source>
</evidence>
<sequence length="327" mass="36887">MFLLNLPDELLLLVISYLDGCSLYCLSRAERKLKALIGKRTIATPTAAFFEAMRCNYAEIVKFIVHNDWVSTLNLEIAASEASERGNLEAVKALLDLGPYTDYSEALWAAAENGKEDIVDVILRWDRDNVIPERWRRLRLPFEIAKKKAVRNLLIQHSPKAALPHMVLGNHIEEVKGILEAGTLSQEPEILDIATSYGTMDMVRLLLAYGYHSQHAYMIAIRKSNLELADLLNGDPNAMLRGERPLHVAARTSSAVSITYLLASGADQTLLDEHHQSAFDIAIGKGDELAIRAFNHNRHRYPVRNRKRYAPESRNEKGKRRTIGQLH</sequence>
<keyword evidence="1" id="KW-0677">Repeat</keyword>
<dbReference type="InterPro" id="IPR036047">
    <property type="entry name" value="F-box-like_dom_sf"/>
</dbReference>
<accession>A0A5N7CT14</accession>
<dbReference type="GeneID" id="43668628"/>
<dbReference type="SUPFAM" id="SSF48403">
    <property type="entry name" value="Ankyrin repeat"/>
    <property type="match status" value="1"/>
</dbReference>
<reference evidence="5 6" key="1">
    <citation type="submission" date="2019-04" db="EMBL/GenBank/DDBJ databases">
        <authorList>
            <consortium name="DOE Joint Genome Institute"/>
            <person name="Mondo S."/>
            <person name="Kjaerbolling I."/>
            <person name="Vesth T."/>
            <person name="Frisvad J.C."/>
            <person name="Nybo J.L."/>
            <person name="Theobald S."/>
            <person name="Kildgaard S."/>
            <person name="Isbrandt T."/>
            <person name="Kuo A."/>
            <person name="Sato A."/>
            <person name="Lyhne E.K."/>
            <person name="Kogle M.E."/>
            <person name="Wiebenga A."/>
            <person name="Kun R.S."/>
            <person name="Lubbers R.J."/>
            <person name="Makela M.R."/>
            <person name="Barry K."/>
            <person name="Chovatia M."/>
            <person name="Clum A."/>
            <person name="Daum C."/>
            <person name="Haridas S."/>
            <person name="He G."/>
            <person name="LaButti K."/>
            <person name="Lipzen A."/>
            <person name="Riley R."/>
            <person name="Salamov A."/>
            <person name="Simmons B.A."/>
            <person name="Magnuson J.K."/>
            <person name="Henrissat B."/>
            <person name="Mortensen U.H."/>
            <person name="Larsen T.O."/>
            <person name="Devries R.P."/>
            <person name="Grigoriev I.V."/>
            <person name="Machida M."/>
            <person name="Baker S.E."/>
            <person name="Andersen M.R."/>
            <person name="Cantor M.N."/>
            <person name="Hua S.X."/>
        </authorList>
    </citation>
    <scope>NUCLEOTIDE SEQUENCE [LARGE SCALE GENOMIC DNA]</scope>
    <source>
        <strain evidence="5 6">CBS 119388</strain>
    </source>
</reference>